<dbReference type="Proteomes" id="UP000008075">
    <property type="component" value="Chromosome"/>
</dbReference>
<evidence type="ECO:0000313" key="2">
    <source>
        <dbReference type="Proteomes" id="UP000008075"/>
    </source>
</evidence>
<reference evidence="1 2" key="1">
    <citation type="journal article" date="2011" name="PLoS ONE">
        <title>The entomopathogenic bacterial endosymbionts xenorhabdus and photorhabdus: convergent lifestyles from divergent genomes.</title>
        <authorList>
            <person name="Chaston J.M."/>
            <person name="Suen G."/>
            <person name="Tucker S.L."/>
            <person name="Andersen A.W."/>
            <person name="Bhasin A."/>
            <person name="Bode E."/>
            <person name="Bode H.B."/>
            <person name="Brachmann A.O."/>
            <person name="Cowles C.E."/>
            <person name="Cowles K.N."/>
            <person name="Darby C."/>
            <person name="de Leon L."/>
            <person name="Drace K."/>
            <person name="Du Z."/>
            <person name="Givaudan A."/>
            <person name="Herbert Tran E.E."/>
            <person name="Jewell K.A."/>
            <person name="Knack J.J."/>
            <person name="Krasomil-Osterfeld K.C."/>
            <person name="Kukor R."/>
            <person name="Lanois A."/>
            <person name="Latreille P."/>
            <person name="Leimgruber N.K."/>
            <person name="Lipke C.M."/>
            <person name="Liu R."/>
            <person name="Lu X."/>
            <person name="Martens E.C."/>
            <person name="Marri P.R."/>
            <person name="Medigue C."/>
            <person name="Menard M.L."/>
            <person name="Miller N.M."/>
            <person name="Morales-Soto N."/>
            <person name="Norton S."/>
            <person name="Ogier J.C."/>
            <person name="Orchard S.S."/>
            <person name="Park D."/>
            <person name="Park Y."/>
            <person name="Qurollo B.A."/>
            <person name="Sugar D.R."/>
            <person name="Richards G.R."/>
            <person name="Rouy Z."/>
            <person name="Slominski B."/>
            <person name="Slominski K."/>
            <person name="Snyder H."/>
            <person name="Tjaden B.C."/>
            <person name="van der Hoeven R."/>
            <person name="Welch R.D."/>
            <person name="Wheeler C."/>
            <person name="Xiang B."/>
            <person name="Barbazuk B."/>
            <person name="Gaudriault S."/>
            <person name="Goodner B."/>
            <person name="Slater S.C."/>
            <person name="Forst S."/>
            <person name="Goldman B.S."/>
            <person name="Goodrich-Blair H."/>
        </authorList>
    </citation>
    <scope>NUCLEOTIDE SEQUENCE [LARGE SCALE GENOMIC DNA]</scope>
    <source>
        <strain evidence="2">ATCC 19061 / DSM 3370 / CCUG 14189 / LMG 1036 / NCIMB 9965 / AN6</strain>
    </source>
</reference>
<dbReference type="AlphaFoldDB" id="D3VGG9"/>
<sequence length="38" mass="4258">MVTGIQDASVPRDKLERLTDTKTFSAAYVLSEKRNQST</sequence>
<accession>D3VGG9</accession>
<dbReference type="STRING" id="406817.XNC1_2346"/>
<gene>
    <name evidence="1" type="ordered locus">XNC1_2346</name>
</gene>
<organism evidence="1 2">
    <name type="scientific">Xenorhabdus nematophila (strain ATCC 19061 / DSM 3370 / CCUG 14189 / LMG 1036 / NCIMB 9965 / AN6)</name>
    <dbReference type="NCBI Taxonomy" id="406817"/>
    <lineage>
        <taxon>Bacteria</taxon>
        <taxon>Pseudomonadati</taxon>
        <taxon>Pseudomonadota</taxon>
        <taxon>Gammaproteobacteria</taxon>
        <taxon>Enterobacterales</taxon>
        <taxon>Morganellaceae</taxon>
        <taxon>Xenorhabdus</taxon>
    </lineage>
</organism>
<keyword evidence="2" id="KW-1185">Reference proteome</keyword>
<protein>
    <submittedName>
        <fullName evidence="1">Uncharacterized protein</fullName>
    </submittedName>
</protein>
<dbReference type="EMBL" id="FN667742">
    <property type="protein sequence ID" value="CBJ90405.1"/>
    <property type="molecule type" value="Genomic_DNA"/>
</dbReference>
<proteinExistence type="predicted"/>
<dbReference type="KEGG" id="xne:XNC1_2346"/>
<evidence type="ECO:0000313" key="1">
    <source>
        <dbReference type="EMBL" id="CBJ90405.1"/>
    </source>
</evidence>
<name>D3VGG9_XENNA</name>
<dbReference type="HOGENOM" id="CLU_3335055_0_0_6"/>